<dbReference type="RefSeq" id="WP_073045214.1">
    <property type="nucleotide sequence ID" value="NZ_FQUO01000013.1"/>
</dbReference>
<organism evidence="7 8">
    <name type="scientific">Cnuella takakiae</name>
    <dbReference type="NCBI Taxonomy" id="1302690"/>
    <lineage>
        <taxon>Bacteria</taxon>
        <taxon>Pseudomonadati</taxon>
        <taxon>Bacteroidota</taxon>
        <taxon>Chitinophagia</taxon>
        <taxon>Chitinophagales</taxon>
        <taxon>Chitinophagaceae</taxon>
        <taxon>Cnuella</taxon>
    </lineage>
</organism>
<evidence type="ECO:0000259" key="6">
    <source>
        <dbReference type="Pfam" id="PF21981"/>
    </source>
</evidence>
<evidence type="ECO:0000313" key="8">
    <source>
        <dbReference type="Proteomes" id="UP000184368"/>
    </source>
</evidence>
<proteinExistence type="inferred from homology"/>
<sequence length="157" mass="18807">MDKKFLTKEQALQKLRQYCAYQERSHFEVQQKLWDLGVRRADHDEIIASLIEDDYLNEERFAIQYAGGKFRMKSWGRRKILYGLKEKRVSDYSIKKAMKSLDEEAYEHTLKKLAEDKYASLRGEQYLVRKKKTQDFLLQRGFEPELISKVITWISES</sequence>
<dbReference type="Gene3D" id="1.10.10.10">
    <property type="entry name" value="Winged helix-like DNA-binding domain superfamily/Winged helix DNA-binding domain"/>
    <property type="match status" value="2"/>
</dbReference>
<evidence type="ECO:0000256" key="1">
    <source>
        <dbReference type="ARBA" id="ARBA00004496"/>
    </source>
</evidence>
<dbReference type="Pfam" id="PF02631">
    <property type="entry name" value="RecX_HTH2"/>
    <property type="match status" value="1"/>
</dbReference>
<dbReference type="Pfam" id="PF21981">
    <property type="entry name" value="RecX_HTH3"/>
    <property type="match status" value="1"/>
</dbReference>
<dbReference type="STRING" id="1302690.BUE76_02835"/>
<evidence type="ECO:0000256" key="4">
    <source>
        <dbReference type="ARBA" id="ARBA00022490"/>
    </source>
</evidence>
<dbReference type="InterPro" id="IPR003783">
    <property type="entry name" value="Regulatory_RecX"/>
</dbReference>
<accession>A0A1M5F2R8</accession>
<name>A0A1M5F2R8_9BACT</name>
<dbReference type="EMBL" id="FQUO01000013">
    <property type="protein sequence ID" value="SHF85775.1"/>
    <property type="molecule type" value="Genomic_DNA"/>
</dbReference>
<evidence type="ECO:0000259" key="5">
    <source>
        <dbReference type="Pfam" id="PF02631"/>
    </source>
</evidence>
<dbReference type="Proteomes" id="UP000184368">
    <property type="component" value="Unassembled WGS sequence"/>
</dbReference>
<dbReference type="OrthoDB" id="1523826at2"/>
<evidence type="ECO:0000313" key="7">
    <source>
        <dbReference type="EMBL" id="SHF85775.1"/>
    </source>
</evidence>
<dbReference type="GO" id="GO:0006282">
    <property type="term" value="P:regulation of DNA repair"/>
    <property type="evidence" value="ECO:0007669"/>
    <property type="project" value="InterPro"/>
</dbReference>
<gene>
    <name evidence="7" type="ORF">SAMN05444008_11314</name>
</gene>
<dbReference type="GO" id="GO:0005737">
    <property type="term" value="C:cytoplasm"/>
    <property type="evidence" value="ECO:0007669"/>
    <property type="project" value="UniProtKB-SubCell"/>
</dbReference>
<dbReference type="AlphaFoldDB" id="A0A1M5F2R8"/>
<keyword evidence="4" id="KW-0963">Cytoplasm</keyword>
<dbReference type="PANTHER" id="PTHR33602">
    <property type="entry name" value="REGULATORY PROTEIN RECX FAMILY PROTEIN"/>
    <property type="match status" value="1"/>
</dbReference>
<dbReference type="PANTHER" id="PTHR33602:SF1">
    <property type="entry name" value="REGULATORY PROTEIN RECX FAMILY PROTEIN"/>
    <property type="match status" value="1"/>
</dbReference>
<comment type="similarity">
    <text evidence="2">Belongs to the RecX family.</text>
</comment>
<dbReference type="InterPro" id="IPR053924">
    <property type="entry name" value="RecX_HTH_2nd"/>
</dbReference>
<evidence type="ECO:0000256" key="2">
    <source>
        <dbReference type="ARBA" id="ARBA00009695"/>
    </source>
</evidence>
<dbReference type="InterPro" id="IPR053925">
    <property type="entry name" value="RecX_HTH_3rd"/>
</dbReference>
<keyword evidence="8" id="KW-1185">Reference proteome</keyword>
<feature type="domain" description="RecX third three-helical" evidence="6">
    <location>
        <begin position="108"/>
        <end position="151"/>
    </location>
</feature>
<dbReference type="InterPro" id="IPR036388">
    <property type="entry name" value="WH-like_DNA-bd_sf"/>
</dbReference>
<reference evidence="7 8" key="1">
    <citation type="submission" date="2016-11" db="EMBL/GenBank/DDBJ databases">
        <authorList>
            <person name="Jaros S."/>
            <person name="Januszkiewicz K."/>
            <person name="Wedrychowicz H."/>
        </authorList>
    </citation>
    <scope>NUCLEOTIDE SEQUENCE [LARGE SCALE GENOMIC DNA]</scope>
    <source>
        <strain evidence="7 8">DSM 26897</strain>
    </source>
</reference>
<protein>
    <recommendedName>
        <fullName evidence="3">Regulatory protein RecX</fullName>
    </recommendedName>
</protein>
<feature type="domain" description="RecX second three-helical" evidence="5">
    <location>
        <begin position="57"/>
        <end position="98"/>
    </location>
</feature>
<evidence type="ECO:0000256" key="3">
    <source>
        <dbReference type="ARBA" id="ARBA00018111"/>
    </source>
</evidence>
<comment type="subcellular location">
    <subcellularLocation>
        <location evidence="1">Cytoplasm</location>
    </subcellularLocation>
</comment>